<accession>A0ABQ8F3Q3</accession>
<feature type="domain" description="DM10" evidence="7">
    <location>
        <begin position="101"/>
        <end position="208"/>
    </location>
</feature>
<evidence type="ECO:0000313" key="9">
    <source>
        <dbReference type="Proteomes" id="UP001648503"/>
    </source>
</evidence>
<dbReference type="EMBL" id="JAFCIX010000418">
    <property type="protein sequence ID" value="KAH6591027.1"/>
    <property type="molecule type" value="Genomic_DNA"/>
</dbReference>
<dbReference type="Proteomes" id="UP001648503">
    <property type="component" value="Unassembled WGS sequence"/>
</dbReference>
<evidence type="ECO:0000313" key="8">
    <source>
        <dbReference type="EMBL" id="KAH6591027.1"/>
    </source>
</evidence>
<evidence type="ECO:0000259" key="7">
    <source>
        <dbReference type="PROSITE" id="PS51336"/>
    </source>
</evidence>
<dbReference type="PANTHER" id="PTHR12086:SF11">
    <property type="entry name" value="EF-HAND DOMAIN-CONTAINING FAMILY MEMBER C2"/>
    <property type="match status" value="1"/>
</dbReference>
<feature type="domain" description="DM10" evidence="7">
    <location>
        <begin position="252"/>
        <end position="367"/>
    </location>
</feature>
<proteinExistence type="predicted"/>
<protein>
    <recommendedName>
        <fullName evidence="7">DM10 domain-containing protein</fullName>
    </recommendedName>
</protein>
<keyword evidence="6" id="KW-0966">Cell projection</keyword>
<dbReference type="InterPro" id="IPR006602">
    <property type="entry name" value="DM10_dom"/>
</dbReference>
<evidence type="ECO:0000256" key="3">
    <source>
        <dbReference type="ARBA" id="ARBA00022490"/>
    </source>
</evidence>
<keyword evidence="4" id="KW-0677">Repeat</keyword>
<dbReference type="PROSITE" id="PS51336">
    <property type="entry name" value="DM10"/>
    <property type="match status" value="3"/>
</dbReference>
<comment type="caution">
    <text evidence="8">The sequence shown here is derived from an EMBL/GenBank/DDBJ whole genome shotgun (WGS) entry which is preliminary data.</text>
</comment>
<reference evidence="8 9" key="1">
    <citation type="submission" date="2021-02" db="EMBL/GenBank/DDBJ databases">
        <title>Variation within the Batrachochytrium salamandrivorans European outbreak.</title>
        <authorList>
            <person name="Kelly M."/>
            <person name="Pasmans F."/>
            <person name="Shea T.P."/>
            <person name="Munoz J.F."/>
            <person name="Carranza S."/>
            <person name="Cuomo C.A."/>
            <person name="Martel A."/>
        </authorList>
    </citation>
    <scope>NUCLEOTIDE SEQUENCE [LARGE SCALE GENOMIC DNA]</scope>
    <source>
        <strain evidence="8 9">AMFP18/2</strain>
    </source>
</reference>
<evidence type="ECO:0000256" key="5">
    <source>
        <dbReference type="ARBA" id="ARBA00023212"/>
    </source>
</evidence>
<keyword evidence="3" id="KW-0963">Cytoplasm</keyword>
<keyword evidence="5" id="KW-0206">Cytoskeleton</keyword>
<comment type="subcellular location">
    <subcellularLocation>
        <location evidence="1">Cell projection</location>
        <location evidence="1">Cilium</location>
    </subcellularLocation>
    <subcellularLocation>
        <location evidence="2">Cytoplasm</location>
        <location evidence="2">Cytoskeleton</location>
    </subcellularLocation>
</comment>
<evidence type="ECO:0000256" key="1">
    <source>
        <dbReference type="ARBA" id="ARBA00004138"/>
    </source>
</evidence>
<dbReference type="Gene3D" id="2.30.29.170">
    <property type="match status" value="3"/>
</dbReference>
<evidence type="ECO:0000256" key="6">
    <source>
        <dbReference type="ARBA" id="ARBA00023273"/>
    </source>
</evidence>
<feature type="domain" description="DM10" evidence="7">
    <location>
        <begin position="426"/>
        <end position="526"/>
    </location>
</feature>
<keyword evidence="9" id="KW-1185">Reference proteome</keyword>
<organism evidence="8 9">
    <name type="scientific">Batrachochytrium salamandrivorans</name>
    <dbReference type="NCBI Taxonomy" id="1357716"/>
    <lineage>
        <taxon>Eukaryota</taxon>
        <taxon>Fungi</taxon>
        <taxon>Fungi incertae sedis</taxon>
        <taxon>Chytridiomycota</taxon>
        <taxon>Chytridiomycota incertae sedis</taxon>
        <taxon>Chytridiomycetes</taxon>
        <taxon>Rhizophydiales</taxon>
        <taxon>Rhizophydiales incertae sedis</taxon>
        <taxon>Batrachochytrium</taxon>
    </lineage>
</organism>
<sequence length="537" mass="61730">MIDKKIASLQAQLPFLPGYSFQLDKKHATERKSHAFDYRNGVAIFKGEAPGIGGILLSGQEQKTIHTSLDVYQKGDSVGENSPALDASSSPACVPAWVVFDRKVLRFYAYFQEAVHERREEKYRVRRVNIYFYLEDDSVHVSEPKTPNSGIPQGTLIRRHRIPKATSETNQHYTVSDFNVGSQVTFYSKTFKIIGCDMFTREFLKSIDIVAPENEDYPSDPYETQRNEMLGRMKATRPSIPNFSLKKFLENDRRVLRFYCVWDDSNSVFGDVRHMVVHYFLSDDTVEIRESIPANSGRETNTLFLRRCKLPRRPHAAHVNGRPGADHPDDYFGEHDFMIGSVLHLYDRPFVICDCDEFTKTYYRERYGVQRFDPVQFKSHPEEEMSPLPFFDAHGVATGDASDPSVPLIGNDPPHKKNFKKMVLYDGIKLRFLAVLKSTKQVDRDRKFVISYHLSDDTISVFEPRARNSGILGGKFLEQRHIKKPNSAEFYESKDFSIGAELTFYQHHFVIVGADDHAIKFMDLNPELFPEHVKPAV</sequence>
<dbReference type="InterPro" id="IPR040193">
    <property type="entry name" value="EFHC1/EFHC2/EFHB"/>
</dbReference>
<gene>
    <name evidence="8" type="ORF">BASA50_009028</name>
</gene>
<dbReference type="PANTHER" id="PTHR12086">
    <property type="entry name" value="EF-HAND DOMAIN C-TERMINAL CONTAINING PROTEIN"/>
    <property type="match status" value="1"/>
</dbReference>
<dbReference type="Pfam" id="PF06565">
    <property type="entry name" value="DM10_dom"/>
    <property type="match status" value="3"/>
</dbReference>
<name>A0ABQ8F3Q3_9FUNG</name>
<evidence type="ECO:0000256" key="4">
    <source>
        <dbReference type="ARBA" id="ARBA00022737"/>
    </source>
</evidence>
<dbReference type="SMART" id="SM00676">
    <property type="entry name" value="DM10"/>
    <property type="match status" value="3"/>
</dbReference>
<evidence type="ECO:0000256" key="2">
    <source>
        <dbReference type="ARBA" id="ARBA00004245"/>
    </source>
</evidence>